<dbReference type="GO" id="GO:0016020">
    <property type="term" value="C:membrane"/>
    <property type="evidence" value="ECO:0007669"/>
    <property type="project" value="UniProtKB-SubCell"/>
</dbReference>
<keyword evidence="6 8" id="KW-0472">Membrane</keyword>
<keyword evidence="5 8" id="KW-1133">Transmembrane helix</keyword>
<organism evidence="10 11">
    <name type="scientific">Penicillium solitum</name>
    <dbReference type="NCBI Taxonomy" id="60172"/>
    <lineage>
        <taxon>Eukaryota</taxon>
        <taxon>Fungi</taxon>
        <taxon>Dikarya</taxon>
        <taxon>Ascomycota</taxon>
        <taxon>Pezizomycotina</taxon>
        <taxon>Eurotiomycetes</taxon>
        <taxon>Eurotiomycetidae</taxon>
        <taxon>Eurotiales</taxon>
        <taxon>Aspergillaceae</taxon>
        <taxon>Penicillium</taxon>
    </lineage>
</organism>
<feature type="transmembrane region" description="Helical" evidence="8">
    <location>
        <begin position="287"/>
        <end position="308"/>
    </location>
</feature>
<dbReference type="InterPro" id="IPR050360">
    <property type="entry name" value="MFS_Sugar_Transporters"/>
</dbReference>
<dbReference type="InterPro" id="IPR005829">
    <property type="entry name" value="Sugar_transporter_CS"/>
</dbReference>
<keyword evidence="4 8" id="KW-0812">Transmembrane</keyword>
<feature type="transmembrane region" description="Helical" evidence="8">
    <location>
        <begin position="77"/>
        <end position="96"/>
    </location>
</feature>
<evidence type="ECO:0000256" key="7">
    <source>
        <dbReference type="RuleBase" id="RU003346"/>
    </source>
</evidence>
<dbReference type="PROSITE" id="PS50850">
    <property type="entry name" value="MFS"/>
    <property type="match status" value="1"/>
</dbReference>
<gene>
    <name evidence="10" type="ORF">PENSOL_c014G06695</name>
</gene>
<feature type="transmembrane region" description="Helical" evidence="8">
    <location>
        <begin position="130"/>
        <end position="151"/>
    </location>
</feature>
<dbReference type="PANTHER" id="PTHR48022">
    <property type="entry name" value="PLASTIDIC GLUCOSE TRANSPORTER 4"/>
    <property type="match status" value="1"/>
</dbReference>
<dbReference type="PRINTS" id="PR00171">
    <property type="entry name" value="SUGRTRNSPORT"/>
</dbReference>
<dbReference type="InterPro" id="IPR036259">
    <property type="entry name" value="MFS_trans_sf"/>
</dbReference>
<dbReference type="SUPFAM" id="SSF103473">
    <property type="entry name" value="MFS general substrate transporter"/>
    <property type="match status" value="1"/>
</dbReference>
<feature type="transmembrane region" description="Helical" evidence="8">
    <location>
        <begin position="163"/>
        <end position="184"/>
    </location>
</feature>
<feature type="transmembrane region" description="Helical" evidence="8">
    <location>
        <begin position="26"/>
        <end position="42"/>
    </location>
</feature>
<feature type="transmembrane region" description="Helical" evidence="8">
    <location>
        <begin position="108"/>
        <end position="124"/>
    </location>
</feature>
<comment type="similarity">
    <text evidence="2 7">Belongs to the major facilitator superfamily. Sugar transporter (TC 2.A.1.1) family.</text>
</comment>
<evidence type="ECO:0000313" key="10">
    <source>
        <dbReference type="EMBL" id="OQD96895.1"/>
    </source>
</evidence>
<dbReference type="InterPro" id="IPR003663">
    <property type="entry name" value="Sugar/inositol_transpt"/>
</dbReference>
<reference evidence="11" key="1">
    <citation type="journal article" date="2017" name="Nat. Microbiol.">
        <title>Global analysis of biosynthetic gene clusters reveals vast potential of secondary metabolite production in Penicillium species.</title>
        <authorList>
            <person name="Nielsen J.C."/>
            <person name="Grijseels S."/>
            <person name="Prigent S."/>
            <person name="Ji B."/>
            <person name="Dainat J."/>
            <person name="Nielsen K.F."/>
            <person name="Frisvad J.C."/>
            <person name="Workman M."/>
            <person name="Nielsen J."/>
        </authorList>
    </citation>
    <scope>NUCLEOTIDE SEQUENCE [LARGE SCALE GENOMIC DNA]</scope>
    <source>
        <strain evidence="11">IBT 29525</strain>
    </source>
</reference>
<evidence type="ECO:0000313" key="11">
    <source>
        <dbReference type="Proteomes" id="UP000191612"/>
    </source>
</evidence>
<feature type="domain" description="Major facilitator superfamily (MFS) profile" evidence="9">
    <location>
        <begin position="29"/>
        <end position="493"/>
    </location>
</feature>
<dbReference type="Gene3D" id="1.20.1250.20">
    <property type="entry name" value="MFS general substrate transporter like domains"/>
    <property type="match status" value="1"/>
</dbReference>
<sequence length="547" mass="60157">MAGGAAINIFKFNTGSLPKETLNAKLWFAVFAFGLMGAARGVDEGLITGVFNSNAFKQSVGIDDLEKDELASIKGTISSMVQLGSVAGALFAFIVCDRIGRVWATRQLCCLWILGIAIFIGNNGNMGAVYAGRFVAGLGIGQTCVVGPIYLSEISPAPIRGLCTCMFTGAVYLGIMIAYFANWGTQIHMADTFNRWAVPTSLHLMFAGIILILTFFQLESPRFYIKQGKREKALEVLCKLRGLPADHPYVLNEITEMDVAFQEEMEATLGMGWKGLFKEILGIKRNAYRLFLTNLAQNMACWSGGSAITVYAPDLFTLVGITGQEQSLFSTVVFGVVKFVAAIICALFLVDMAGRKRSLIIGIVLQTIAMFYIAIFLNLVPIAENPDFVPTKTQNRASTAAIAFIYISGVGWALGWNSGQYLLSSELFPLRIRGICSSITMAMHFICQYAVNRALPEMLLKDGGLGAHGTFYFFGVISVLGGFWVWLFVPEAAGRSLETIDKMFDLPWYRIGLFGRKFAEEYDREQEQIYRDEKRDGAIVVSHNENA</sequence>
<feature type="transmembrane region" description="Helical" evidence="8">
    <location>
        <begin position="328"/>
        <end position="350"/>
    </location>
</feature>
<keyword evidence="3 7" id="KW-0813">Transport</keyword>
<feature type="transmembrane region" description="Helical" evidence="8">
    <location>
        <begin position="359"/>
        <end position="380"/>
    </location>
</feature>
<dbReference type="Pfam" id="PF00083">
    <property type="entry name" value="Sugar_tr"/>
    <property type="match status" value="1"/>
</dbReference>
<evidence type="ECO:0000256" key="3">
    <source>
        <dbReference type="ARBA" id="ARBA00022448"/>
    </source>
</evidence>
<dbReference type="InterPro" id="IPR005828">
    <property type="entry name" value="MFS_sugar_transport-like"/>
</dbReference>
<evidence type="ECO:0000256" key="5">
    <source>
        <dbReference type="ARBA" id="ARBA00022989"/>
    </source>
</evidence>
<evidence type="ECO:0000256" key="4">
    <source>
        <dbReference type="ARBA" id="ARBA00022692"/>
    </source>
</evidence>
<comment type="caution">
    <text evidence="10">The sequence shown here is derived from an EMBL/GenBank/DDBJ whole genome shotgun (WGS) entry which is preliminary data.</text>
</comment>
<dbReference type="AlphaFoldDB" id="A0A1V6R5W0"/>
<protein>
    <recommendedName>
        <fullName evidence="9">Major facilitator superfamily (MFS) profile domain-containing protein</fullName>
    </recommendedName>
</protein>
<accession>A0A1V6R5W0</accession>
<evidence type="ECO:0000256" key="2">
    <source>
        <dbReference type="ARBA" id="ARBA00010992"/>
    </source>
</evidence>
<keyword evidence="11" id="KW-1185">Reference proteome</keyword>
<dbReference type="NCBIfam" id="TIGR00879">
    <property type="entry name" value="SP"/>
    <property type="match status" value="1"/>
</dbReference>
<comment type="subcellular location">
    <subcellularLocation>
        <location evidence="1">Membrane</location>
        <topology evidence="1">Multi-pass membrane protein</topology>
    </subcellularLocation>
</comment>
<name>A0A1V6R5W0_9EURO</name>
<dbReference type="GO" id="GO:0005351">
    <property type="term" value="F:carbohydrate:proton symporter activity"/>
    <property type="evidence" value="ECO:0007669"/>
    <property type="project" value="TreeGrafter"/>
</dbReference>
<dbReference type="PROSITE" id="PS00216">
    <property type="entry name" value="SUGAR_TRANSPORT_1"/>
    <property type="match status" value="1"/>
</dbReference>
<feature type="transmembrane region" description="Helical" evidence="8">
    <location>
        <begin position="196"/>
        <end position="216"/>
    </location>
</feature>
<evidence type="ECO:0000256" key="1">
    <source>
        <dbReference type="ARBA" id="ARBA00004141"/>
    </source>
</evidence>
<dbReference type="FunFam" id="1.20.1250.20:FF:000313">
    <property type="entry name" value="MFS quinate transporter"/>
    <property type="match status" value="1"/>
</dbReference>
<evidence type="ECO:0000256" key="8">
    <source>
        <dbReference type="SAM" id="Phobius"/>
    </source>
</evidence>
<proteinExistence type="inferred from homology"/>
<evidence type="ECO:0000259" key="9">
    <source>
        <dbReference type="PROSITE" id="PS50850"/>
    </source>
</evidence>
<dbReference type="InterPro" id="IPR020846">
    <property type="entry name" value="MFS_dom"/>
</dbReference>
<dbReference type="EMBL" id="MDYO01000014">
    <property type="protein sequence ID" value="OQD96895.1"/>
    <property type="molecule type" value="Genomic_DNA"/>
</dbReference>
<dbReference type="Proteomes" id="UP000191612">
    <property type="component" value="Unassembled WGS sequence"/>
</dbReference>
<evidence type="ECO:0000256" key="6">
    <source>
        <dbReference type="ARBA" id="ARBA00023136"/>
    </source>
</evidence>
<feature type="transmembrane region" description="Helical" evidence="8">
    <location>
        <begin position="430"/>
        <end position="451"/>
    </location>
</feature>
<feature type="transmembrane region" description="Helical" evidence="8">
    <location>
        <begin position="400"/>
        <end position="418"/>
    </location>
</feature>
<dbReference type="PROSITE" id="PS00217">
    <property type="entry name" value="SUGAR_TRANSPORT_2"/>
    <property type="match status" value="1"/>
</dbReference>
<dbReference type="PANTHER" id="PTHR48022:SF8">
    <property type="entry name" value="MAJOR FACILITATOR SUPERFAMILY (MFS) PROFILE DOMAIN-CONTAINING PROTEIN-RELATED"/>
    <property type="match status" value="1"/>
</dbReference>
<feature type="transmembrane region" description="Helical" evidence="8">
    <location>
        <begin position="471"/>
        <end position="489"/>
    </location>
</feature>